<dbReference type="RefSeq" id="WP_123739663.1">
    <property type="nucleotide sequence ID" value="NZ_CALFQU010000018.1"/>
</dbReference>
<accession>A0A3N2DDA0</accession>
<gene>
    <name evidence="2" type="ORF">EDD28_2250</name>
</gene>
<dbReference type="Proteomes" id="UP000275356">
    <property type="component" value="Unassembled WGS sequence"/>
</dbReference>
<evidence type="ECO:0000313" key="2">
    <source>
        <dbReference type="EMBL" id="ROR97648.1"/>
    </source>
</evidence>
<protein>
    <submittedName>
        <fullName evidence="2">Uncharacterized protein DUF2017</fullName>
    </submittedName>
</protein>
<proteinExistence type="predicted"/>
<dbReference type="AlphaFoldDB" id="A0A3N2DDA0"/>
<name>A0A3N2DDA0_9MICO</name>
<dbReference type="EMBL" id="RKHQ01000001">
    <property type="protein sequence ID" value="ROR97648.1"/>
    <property type="molecule type" value="Genomic_DNA"/>
</dbReference>
<comment type="caution">
    <text evidence="2">The sequence shown here is derived from an EMBL/GenBank/DDBJ whole genome shotgun (WGS) entry which is preliminary data.</text>
</comment>
<reference evidence="2 3" key="1">
    <citation type="submission" date="2018-11" db="EMBL/GenBank/DDBJ databases">
        <title>Sequencing the genomes of 1000 actinobacteria strains.</title>
        <authorList>
            <person name="Klenk H.-P."/>
        </authorList>
    </citation>
    <scope>NUCLEOTIDE SEQUENCE [LARGE SCALE GENOMIC DNA]</scope>
    <source>
        <strain evidence="2 3">DSM 13521</strain>
    </source>
</reference>
<evidence type="ECO:0000256" key="1">
    <source>
        <dbReference type="SAM" id="MobiDB-lite"/>
    </source>
</evidence>
<keyword evidence="3" id="KW-1185">Reference proteome</keyword>
<sequence>MRAFRRSRDGYTARLDATERTIVARTVADVAALLGFPVDGPEPASWRHPADPRADGGPAVGSLDTHDDDALPPQDPALMRLLPPASEDQEIAGELRRLSEASVRTAKAQRLHAVWHALRAPGEKLVVPLDRAMEWAGALTDVRLVLAERLGIEDEEDAARLDRVALAGPDEVSRALATLYLALSWLQESLLEAMLRDLPDTGAE</sequence>
<dbReference type="InterPro" id="IPR018561">
    <property type="entry name" value="AosR"/>
</dbReference>
<dbReference type="Pfam" id="PF09438">
    <property type="entry name" value="DUF2017"/>
    <property type="match status" value="1"/>
</dbReference>
<organism evidence="2 3">
    <name type="scientific">Salana multivorans</name>
    <dbReference type="NCBI Taxonomy" id="120377"/>
    <lineage>
        <taxon>Bacteria</taxon>
        <taxon>Bacillati</taxon>
        <taxon>Actinomycetota</taxon>
        <taxon>Actinomycetes</taxon>
        <taxon>Micrococcales</taxon>
        <taxon>Beutenbergiaceae</taxon>
        <taxon>Salana</taxon>
    </lineage>
</organism>
<evidence type="ECO:0000313" key="3">
    <source>
        <dbReference type="Proteomes" id="UP000275356"/>
    </source>
</evidence>
<dbReference type="OrthoDB" id="3268479at2"/>
<feature type="region of interest" description="Disordered" evidence="1">
    <location>
        <begin position="41"/>
        <end position="74"/>
    </location>
</feature>